<dbReference type="InterPro" id="IPR028098">
    <property type="entry name" value="Glyco_trans_4-like_N"/>
</dbReference>
<evidence type="ECO:0000259" key="4">
    <source>
        <dbReference type="Pfam" id="PF00534"/>
    </source>
</evidence>
<evidence type="ECO:0000313" key="6">
    <source>
        <dbReference type="EMBL" id="QQE87165.1"/>
    </source>
</evidence>
<proteinExistence type="inferred from homology"/>
<dbReference type="GO" id="GO:0016757">
    <property type="term" value="F:glycosyltransferase activity"/>
    <property type="evidence" value="ECO:0007669"/>
    <property type="project" value="UniProtKB-KW"/>
</dbReference>
<gene>
    <name evidence="6" type="ORF">GKQ51_12615</name>
</gene>
<protein>
    <submittedName>
        <fullName evidence="6">Glycosyltransferase</fullName>
    </submittedName>
</protein>
<evidence type="ECO:0000256" key="1">
    <source>
        <dbReference type="ARBA" id="ARBA00009481"/>
    </source>
</evidence>
<dbReference type="Gene3D" id="3.40.50.2000">
    <property type="entry name" value="Glycogen Phosphorylase B"/>
    <property type="match status" value="2"/>
</dbReference>
<dbReference type="Pfam" id="PF13579">
    <property type="entry name" value="Glyco_trans_4_4"/>
    <property type="match status" value="1"/>
</dbReference>
<evidence type="ECO:0000313" key="7">
    <source>
        <dbReference type="Proteomes" id="UP000596192"/>
    </source>
</evidence>
<comment type="similarity">
    <text evidence="1">Belongs to the glycosyltransferase group 1 family. Glycosyltransferase 4 subfamily.</text>
</comment>
<evidence type="ECO:0000259" key="5">
    <source>
        <dbReference type="Pfam" id="PF13579"/>
    </source>
</evidence>
<evidence type="ECO:0000256" key="2">
    <source>
        <dbReference type="ARBA" id="ARBA00022676"/>
    </source>
</evidence>
<dbReference type="GO" id="GO:1901135">
    <property type="term" value="P:carbohydrate derivative metabolic process"/>
    <property type="evidence" value="ECO:0007669"/>
    <property type="project" value="UniProtKB-ARBA"/>
</dbReference>
<reference evidence="6 7" key="1">
    <citation type="submission" date="2020-12" db="EMBL/GenBank/DDBJ databases">
        <title>Genomic Analysis and Response surface optimization of nitrogen-fixing conditions for A. chroococcum strain HR1, Isolation from rhizosphere soil.</title>
        <authorList>
            <person name="Li J."/>
            <person name="Yang H."/>
            <person name="Liu H."/>
            <person name="Wang C."/>
            <person name="Tian Y."/>
            <person name="Lu X.Y."/>
        </authorList>
    </citation>
    <scope>NUCLEOTIDE SEQUENCE [LARGE SCALE GENOMIC DNA]</scope>
    <source>
        <strain evidence="6 7">HR1</strain>
    </source>
</reference>
<keyword evidence="3" id="KW-0808">Transferase</keyword>
<dbReference type="AlphaFoldDB" id="A0AAQ0BY36"/>
<dbReference type="SUPFAM" id="SSF53756">
    <property type="entry name" value="UDP-Glycosyltransferase/glycogen phosphorylase"/>
    <property type="match status" value="1"/>
</dbReference>
<sequence length="387" mass="41551">MSPTYLQPASASLAPRVLHLLTSLNFGGVEKRMELLAEQPTGDMQHLFCAIGGGGAAERRLKALGAPVQCLQQPVRIPSPAAILALFRLFRQLRPTVVHSHGAEANFHGLIAARLAGVPVRIGEEIGIPAHSGRARRVFRQLYRCAHCVIGISDAVTGWLVESGEVPPAKAVRVYNPVKLPVERSGQAATPGALRVGFVGRLEAVKNPLALVEAADLLLARGIPVELWLIGEGRERARLEAAIRTQELDECVHLPGYQPHPDEYVRQCHVYVQPSRSEGFGLALVEAMGCGVPVIATAVGGAPEIVEPGVTGWLLPEATPGALASVLEEAWRLGPEQLRAMGLRARSAVAGRFEPAEYKSRLEALYRQFAPRKAKGEHGQDTDSALS</sequence>
<keyword evidence="2" id="KW-0328">Glycosyltransferase</keyword>
<dbReference type="CDD" id="cd03811">
    <property type="entry name" value="GT4_GT28_WabH-like"/>
    <property type="match status" value="1"/>
</dbReference>
<evidence type="ECO:0000256" key="3">
    <source>
        <dbReference type="ARBA" id="ARBA00022679"/>
    </source>
</evidence>
<feature type="domain" description="Glycosyltransferase subfamily 4-like N-terminal" evidence="5">
    <location>
        <begin position="27"/>
        <end position="176"/>
    </location>
</feature>
<accession>A0AAQ0BY36</accession>
<dbReference type="InterPro" id="IPR001296">
    <property type="entry name" value="Glyco_trans_1"/>
</dbReference>
<dbReference type="Proteomes" id="UP000596192">
    <property type="component" value="Chromosome"/>
</dbReference>
<organism evidence="6 7">
    <name type="scientific">Azotobacter chroococcum</name>
    <dbReference type="NCBI Taxonomy" id="353"/>
    <lineage>
        <taxon>Bacteria</taxon>
        <taxon>Pseudomonadati</taxon>
        <taxon>Pseudomonadota</taxon>
        <taxon>Gammaproteobacteria</taxon>
        <taxon>Pseudomonadales</taxon>
        <taxon>Pseudomonadaceae</taxon>
        <taxon>Azotobacter</taxon>
    </lineage>
</organism>
<dbReference type="EMBL" id="CP066310">
    <property type="protein sequence ID" value="QQE87165.1"/>
    <property type="molecule type" value="Genomic_DNA"/>
</dbReference>
<dbReference type="Pfam" id="PF00534">
    <property type="entry name" value="Glycos_transf_1"/>
    <property type="match status" value="1"/>
</dbReference>
<dbReference type="PANTHER" id="PTHR12526:SF640">
    <property type="entry name" value="COLANIC ACID BIOSYNTHESIS GLYCOSYLTRANSFERASE WCAL-RELATED"/>
    <property type="match status" value="1"/>
</dbReference>
<feature type="domain" description="Glycosyl transferase family 1" evidence="4">
    <location>
        <begin position="195"/>
        <end position="345"/>
    </location>
</feature>
<name>A0AAQ0BY36_9GAMM</name>
<dbReference type="PANTHER" id="PTHR12526">
    <property type="entry name" value="GLYCOSYLTRANSFERASE"/>
    <property type="match status" value="1"/>
</dbReference>